<dbReference type="STRING" id="292415.Tbd_2352"/>
<sequence>MRRAAARRPKEKPNSTVSCTGARQAPGRELLKPWTIDDGFPSLRTDRRPDWLSRAAANGCFVGIFYGAVKSSKIGIGIAKRYSDSAKRECIMKLQFGQNQLVLEISKTPFAWFHGHTERMSLTSLSLMFVQFSLFARQPAARCN</sequence>
<dbReference type="AlphaFoldDB" id="Q3SGE5"/>
<evidence type="ECO:0000256" key="1">
    <source>
        <dbReference type="SAM" id="MobiDB-lite"/>
    </source>
</evidence>
<evidence type="ECO:0000313" key="2">
    <source>
        <dbReference type="EMBL" id="AAZ98305.1"/>
    </source>
</evidence>
<gene>
    <name evidence="2" type="ordered locus">Tbd_2352</name>
</gene>
<feature type="compositionally biased region" description="Basic residues" evidence="1">
    <location>
        <begin position="1"/>
        <end position="10"/>
    </location>
</feature>
<dbReference type="Proteomes" id="UP000008291">
    <property type="component" value="Chromosome"/>
</dbReference>
<evidence type="ECO:0000313" key="3">
    <source>
        <dbReference type="Proteomes" id="UP000008291"/>
    </source>
</evidence>
<dbReference type="EMBL" id="CP000116">
    <property type="protein sequence ID" value="AAZ98305.1"/>
    <property type="molecule type" value="Genomic_DNA"/>
</dbReference>
<dbReference type="KEGG" id="tbd:Tbd_2352"/>
<organism evidence="2 3">
    <name type="scientific">Thiobacillus denitrificans (strain ATCC 25259 / T1)</name>
    <dbReference type="NCBI Taxonomy" id="292415"/>
    <lineage>
        <taxon>Bacteria</taxon>
        <taxon>Pseudomonadati</taxon>
        <taxon>Pseudomonadota</taxon>
        <taxon>Betaproteobacteria</taxon>
        <taxon>Nitrosomonadales</taxon>
        <taxon>Thiobacillaceae</taxon>
        <taxon>Thiobacillus</taxon>
    </lineage>
</organism>
<name>Q3SGE5_THIDA</name>
<proteinExistence type="predicted"/>
<reference evidence="2 3" key="1">
    <citation type="journal article" date="2006" name="J. Bacteriol.">
        <title>The genome sequence of the obligately chemolithoautotrophic, facultatively anaerobic bacterium Thiobacillus denitrificans.</title>
        <authorList>
            <person name="Beller H.R."/>
            <person name="Chain P.S."/>
            <person name="Letain T.E."/>
            <person name="Chakicherla A."/>
            <person name="Larimer F.W."/>
            <person name="Richardson P.M."/>
            <person name="Coleman M.A."/>
            <person name="Wood A.P."/>
            <person name="Kelly D.P."/>
        </authorList>
    </citation>
    <scope>NUCLEOTIDE SEQUENCE [LARGE SCALE GENOMIC DNA]</scope>
    <source>
        <strain evidence="2 3">ATCC 25259</strain>
    </source>
</reference>
<protein>
    <submittedName>
        <fullName evidence="2">Uncharacterized protein</fullName>
    </submittedName>
</protein>
<dbReference type="HOGENOM" id="CLU_1795590_0_0_4"/>
<keyword evidence="3" id="KW-1185">Reference proteome</keyword>
<accession>Q3SGE5</accession>
<feature type="region of interest" description="Disordered" evidence="1">
    <location>
        <begin position="1"/>
        <end position="21"/>
    </location>
</feature>